<dbReference type="FunFam" id="2.60.120.10:FF:000032">
    <property type="entry name" value="Mannose-1-phosphate guanylyltransferase/mannose-6-phosphate isomerase"/>
    <property type="match status" value="1"/>
</dbReference>
<accession>A0A3G2E5P8</accession>
<dbReference type="InterPro" id="IPR051161">
    <property type="entry name" value="Mannose-6P_isomerase_type2"/>
</dbReference>
<evidence type="ECO:0000259" key="10">
    <source>
        <dbReference type="Pfam" id="PF01050"/>
    </source>
</evidence>
<keyword evidence="6" id="KW-0342">GTP-binding</keyword>
<dbReference type="Proteomes" id="UP000279594">
    <property type="component" value="Chromosome"/>
</dbReference>
<name>A0A3G2E5P8_9BURK</name>
<dbReference type="FunFam" id="3.90.550.10:FF:000046">
    <property type="entry name" value="Mannose-1-phosphate guanylyltransferase (GDP)"/>
    <property type="match status" value="1"/>
</dbReference>
<evidence type="ECO:0000256" key="5">
    <source>
        <dbReference type="ARBA" id="ARBA00022741"/>
    </source>
</evidence>
<feature type="domain" description="Mannose-6-phosphate isomerase type II C-terminal" evidence="10">
    <location>
        <begin position="358"/>
        <end position="471"/>
    </location>
</feature>
<dbReference type="EMBL" id="CP033019">
    <property type="protein sequence ID" value="AYM75314.1"/>
    <property type="molecule type" value="Genomic_DNA"/>
</dbReference>
<comment type="catalytic activity">
    <reaction evidence="7">
        <text>alpha-D-mannose 1-phosphate + GTP + H(+) = GDP-alpha-D-mannose + diphosphate</text>
        <dbReference type="Rhea" id="RHEA:15229"/>
        <dbReference type="ChEBI" id="CHEBI:15378"/>
        <dbReference type="ChEBI" id="CHEBI:33019"/>
        <dbReference type="ChEBI" id="CHEBI:37565"/>
        <dbReference type="ChEBI" id="CHEBI:57527"/>
        <dbReference type="ChEBI" id="CHEBI:58409"/>
        <dbReference type="EC" id="2.7.7.13"/>
    </reaction>
</comment>
<dbReference type="InterPro" id="IPR014710">
    <property type="entry name" value="RmlC-like_jellyroll"/>
</dbReference>
<keyword evidence="13" id="KW-1185">Reference proteome</keyword>
<dbReference type="Pfam" id="PF22640">
    <property type="entry name" value="ManC_GMP_beta-helix"/>
    <property type="match status" value="1"/>
</dbReference>
<dbReference type="SUPFAM" id="SSF51182">
    <property type="entry name" value="RmlC-like cupins"/>
    <property type="match status" value="1"/>
</dbReference>
<dbReference type="NCBIfam" id="TIGR01479">
    <property type="entry name" value="GMP_PMI"/>
    <property type="match status" value="1"/>
</dbReference>
<feature type="domain" description="MannoseP isomerase/GMP-like beta-helix" evidence="11">
    <location>
        <begin position="307"/>
        <end position="353"/>
    </location>
</feature>
<evidence type="ECO:0000259" key="11">
    <source>
        <dbReference type="Pfam" id="PF22640"/>
    </source>
</evidence>
<dbReference type="CDD" id="cd02509">
    <property type="entry name" value="GDP-M1P_Guanylyltransferase"/>
    <property type="match status" value="1"/>
</dbReference>
<dbReference type="InterPro" id="IPR001538">
    <property type="entry name" value="Man6P_isomerase-2_C"/>
</dbReference>
<dbReference type="InterPro" id="IPR006375">
    <property type="entry name" value="Man1P_GuaTrfase/Man6P_Isoase"/>
</dbReference>
<dbReference type="AlphaFoldDB" id="A0A3G2E5P8"/>
<dbReference type="Gene3D" id="3.90.550.10">
    <property type="entry name" value="Spore Coat Polysaccharide Biosynthesis Protein SpsA, Chain A"/>
    <property type="match status" value="1"/>
</dbReference>
<dbReference type="PANTHER" id="PTHR46390:SF1">
    <property type="entry name" value="MANNOSE-1-PHOSPHATE GUANYLYLTRANSFERASE"/>
    <property type="match status" value="1"/>
</dbReference>
<dbReference type="Pfam" id="PF01050">
    <property type="entry name" value="MannoseP_isomer"/>
    <property type="match status" value="1"/>
</dbReference>
<keyword evidence="3 12" id="KW-0808">Transferase</keyword>
<evidence type="ECO:0000256" key="1">
    <source>
        <dbReference type="ARBA" id="ARBA00006115"/>
    </source>
</evidence>
<keyword evidence="5" id="KW-0547">Nucleotide-binding</keyword>
<dbReference type="GO" id="GO:0016853">
    <property type="term" value="F:isomerase activity"/>
    <property type="evidence" value="ECO:0007669"/>
    <property type="project" value="UniProtKB-KW"/>
</dbReference>
<evidence type="ECO:0000313" key="13">
    <source>
        <dbReference type="Proteomes" id="UP000279594"/>
    </source>
</evidence>
<dbReference type="GO" id="GO:0009298">
    <property type="term" value="P:GDP-mannose biosynthetic process"/>
    <property type="evidence" value="ECO:0007669"/>
    <property type="project" value="TreeGrafter"/>
</dbReference>
<dbReference type="InterPro" id="IPR011051">
    <property type="entry name" value="RmlC_Cupin_sf"/>
</dbReference>
<dbReference type="SUPFAM" id="SSF53448">
    <property type="entry name" value="Nucleotide-diphospho-sugar transferases"/>
    <property type="match status" value="1"/>
</dbReference>
<evidence type="ECO:0000256" key="8">
    <source>
        <dbReference type="RuleBase" id="RU004190"/>
    </source>
</evidence>
<keyword evidence="12" id="KW-0413">Isomerase</keyword>
<evidence type="ECO:0000256" key="3">
    <source>
        <dbReference type="ARBA" id="ARBA00022679"/>
    </source>
</evidence>
<dbReference type="InterPro" id="IPR005835">
    <property type="entry name" value="NTP_transferase_dom"/>
</dbReference>
<comment type="similarity">
    <text evidence="1 8">Belongs to the mannose-6-phosphate isomerase type 2 family.</text>
</comment>
<evidence type="ECO:0000256" key="4">
    <source>
        <dbReference type="ARBA" id="ARBA00022695"/>
    </source>
</evidence>
<evidence type="ECO:0000256" key="2">
    <source>
        <dbReference type="ARBA" id="ARBA00012387"/>
    </source>
</evidence>
<protein>
    <recommendedName>
        <fullName evidence="2">mannose-1-phosphate guanylyltransferase</fullName>
        <ecNumber evidence="2">2.7.7.13</ecNumber>
    </recommendedName>
</protein>
<gene>
    <name evidence="12" type="ORF">D9M09_05475</name>
</gene>
<keyword evidence="4 12" id="KW-0548">Nucleotidyltransferase</keyword>
<dbReference type="CDD" id="cd02213">
    <property type="entry name" value="cupin_PMI_typeII_C"/>
    <property type="match status" value="1"/>
</dbReference>
<feature type="domain" description="Nucleotidyl transferase" evidence="9">
    <location>
        <begin position="5"/>
        <end position="290"/>
    </location>
</feature>
<dbReference type="RefSeq" id="WP_121668775.1">
    <property type="nucleotide sequence ID" value="NZ_CP033019.1"/>
</dbReference>
<dbReference type="Gene3D" id="2.60.120.10">
    <property type="entry name" value="Jelly Rolls"/>
    <property type="match status" value="1"/>
</dbReference>
<evidence type="ECO:0000256" key="7">
    <source>
        <dbReference type="ARBA" id="ARBA00047343"/>
    </source>
</evidence>
<dbReference type="PANTHER" id="PTHR46390">
    <property type="entry name" value="MANNOSE-1-PHOSPHATE GUANYLYLTRANSFERASE"/>
    <property type="match status" value="1"/>
</dbReference>
<dbReference type="GO" id="GO:0005525">
    <property type="term" value="F:GTP binding"/>
    <property type="evidence" value="ECO:0007669"/>
    <property type="project" value="UniProtKB-KW"/>
</dbReference>
<evidence type="ECO:0000313" key="12">
    <source>
        <dbReference type="EMBL" id="AYM75314.1"/>
    </source>
</evidence>
<proteinExistence type="inferred from homology"/>
<dbReference type="Pfam" id="PF00483">
    <property type="entry name" value="NTP_transferase"/>
    <property type="match status" value="1"/>
</dbReference>
<organism evidence="12 13">
    <name type="scientific">Janthinobacterium agaricidamnosum</name>
    <dbReference type="NCBI Taxonomy" id="55508"/>
    <lineage>
        <taxon>Bacteria</taxon>
        <taxon>Pseudomonadati</taxon>
        <taxon>Pseudomonadota</taxon>
        <taxon>Betaproteobacteria</taxon>
        <taxon>Burkholderiales</taxon>
        <taxon>Oxalobacteraceae</taxon>
        <taxon>Janthinobacterium</taxon>
    </lineage>
</organism>
<dbReference type="GO" id="GO:0000271">
    <property type="term" value="P:polysaccharide biosynthetic process"/>
    <property type="evidence" value="ECO:0007669"/>
    <property type="project" value="InterPro"/>
</dbReference>
<dbReference type="InterPro" id="IPR054566">
    <property type="entry name" value="ManC/GMP-like_b-helix"/>
</dbReference>
<sequence length="476" mass="52021">MNIYPVILSGGSGSRLWPLSRQALPKQLLPLVSSQTLLQETVLRVRDLGDVGLAVMPPLLVCGNEHRFMVAEQLRQVGVAPLAILLEPLGRNTAPAVAVAAQYLLAHDADALMLIMPADHLVGDVAAFHQAIAQAAPLADAGALATFGILPTAAETGYGYILAGASLPGSAQGRQVERFVEKPDLPTARAFLSDDRYLWNSGMFLLRAAACLGELRMLEPAMLGDCELAVAHGCRDLDFFRLDPAAFARCRSVSIDHAVMEHTQRAVVVPAAIGWSDIGSWSALWQALPGDEHGNVVRGDAYLDGVHNCLVRAGSRMLAVLGVDDLVIVETDDAVLVAHRDQVQRVRQVVEHLERHARTEHVQHRLVYRPWGSYEGIDMGERFQVKRIVVNPGGQLSLQMHHHRAEHWVVVRGTARVTCGETVKLLTENESTYIPIGMTHRLENPGKLPLHLIEVQTGSYLGEDDIVRYADAYQRA</sequence>
<evidence type="ECO:0000256" key="6">
    <source>
        <dbReference type="ARBA" id="ARBA00023134"/>
    </source>
</evidence>
<reference evidence="12 13" key="1">
    <citation type="submission" date="2018-10" db="EMBL/GenBank/DDBJ databases">
        <title>Effects of UV and annual dynamics of microbial communities in freshwater RAS systems.</title>
        <authorList>
            <person name="Bekkelund A.K."/>
            <person name="Hansen B.R."/>
            <person name="Stokken H."/>
            <person name="Eriksen B.F."/>
            <person name="Kashulin N.A."/>
        </authorList>
    </citation>
    <scope>NUCLEOTIDE SEQUENCE [LARGE SCALE GENOMIC DNA]</scope>
    <source>
        <strain evidence="12 13">BHSEK</strain>
    </source>
</reference>
<dbReference type="EC" id="2.7.7.13" evidence="2"/>
<dbReference type="GO" id="GO:0004475">
    <property type="term" value="F:mannose-1-phosphate guanylyltransferase (GTP) activity"/>
    <property type="evidence" value="ECO:0007669"/>
    <property type="project" value="UniProtKB-EC"/>
</dbReference>
<dbReference type="InterPro" id="IPR029044">
    <property type="entry name" value="Nucleotide-diphossugar_trans"/>
</dbReference>
<evidence type="ECO:0000259" key="9">
    <source>
        <dbReference type="Pfam" id="PF00483"/>
    </source>
</evidence>
<dbReference type="InterPro" id="IPR049577">
    <property type="entry name" value="GMPP_N"/>
</dbReference>